<accession>I4ED98</accession>
<sequence>MDTAVFLIEREITGERFALLKRKDREGKVDVIAVAGPVEHALIEDDGKIAKDWFTRVQDSYEFQYQEAEIRKAVGKPYKNVAMLKDPPVGAHFDAYMERVNRAQASLAAFGWDIDELEDDIGPPPGGRI</sequence>
<evidence type="ECO:0000313" key="2">
    <source>
        <dbReference type="Proteomes" id="UP000004221"/>
    </source>
</evidence>
<dbReference type="Proteomes" id="UP000004221">
    <property type="component" value="Unassembled WGS sequence"/>
</dbReference>
<comment type="caution">
    <text evidence="1">The sequence shown here is derived from an EMBL/GenBank/DDBJ whole genome shotgun (WGS) entry which is preliminary data.</text>
</comment>
<protein>
    <submittedName>
        <fullName evidence="1">Uncharacterized protein</fullName>
    </submittedName>
</protein>
<evidence type="ECO:0000313" key="1">
    <source>
        <dbReference type="EMBL" id="CCF82660.1"/>
    </source>
</evidence>
<keyword evidence="2" id="KW-1185">Reference proteome</keyword>
<proteinExistence type="predicted"/>
<dbReference type="RefSeq" id="WP_008474915.1">
    <property type="nucleotide sequence ID" value="NZ_CAGS01000048.1"/>
</dbReference>
<gene>
    <name evidence="1" type="ORF">NITHO_1410003</name>
</gene>
<dbReference type="AlphaFoldDB" id="I4ED98"/>
<name>I4ED98_9BACT</name>
<dbReference type="EMBL" id="CAGS01000048">
    <property type="protein sequence ID" value="CCF82660.1"/>
    <property type="molecule type" value="Genomic_DNA"/>
</dbReference>
<reference evidence="1 2" key="1">
    <citation type="journal article" date="2012" name="ISME J.">
        <title>Nitrification expanded: discovery, physiology and genomics of a nitrite-oxidizing bacterium from the phylum Chloroflexi.</title>
        <authorList>
            <person name="Sorokin D.Y."/>
            <person name="Lucker S."/>
            <person name="Vejmelkova D."/>
            <person name="Kostrikina N.A."/>
            <person name="Kleerebezem R."/>
            <person name="Rijpstra W.I."/>
            <person name="Damste J.S."/>
            <person name="Le Paslier D."/>
            <person name="Muyzer G."/>
            <person name="Wagner M."/>
            <person name="van Loosdrecht M.C."/>
            <person name="Daims H."/>
        </authorList>
    </citation>
    <scope>NUCLEOTIDE SEQUENCE [LARGE SCALE GENOMIC DNA]</scope>
    <source>
        <strain evidence="2">none</strain>
    </source>
</reference>
<organism evidence="1 2">
    <name type="scientific">Nitrolancea hollandica Lb</name>
    <dbReference type="NCBI Taxonomy" id="1129897"/>
    <lineage>
        <taxon>Bacteria</taxon>
        <taxon>Pseudomonadati</taxon>
        <taxon>Thermomicrobiota</taxon>
        <taxon>Thermomicrobia</taxon>
        <taxon>Sphaerobacterales</taxon>
        <taxon>Sphaerobacterineae</taxon>
        <taxon>Sphaerobacteraceae</taxon>
        <taxon>Nitrolancea</taxon>
    </lineage>
</organism>